<keyword evidence="1" id="KW-0472">Membrane</keyword>
<dbReference type="RefSeq" id="WP_133825044.1">
    <property type="nucleotide sequence ID" value="NZ_BAABHR010000013.1"/>
</dbReference>
<evidence type="ECO:0000313" key="3">
    <source>
        <dbReference type="EMBL" id="TDQ65725.1"/>
    </source>
</evidence>
<dbReference type="EMBL" id="SNYO01000001">
    <property type="protein sequence ID" value="TDQ65725.1"/>
    <property type="molecule type" value="Genomic_DNA"/>
</dbReference>
<dbReference type="SUPFAM" id="SSF53474">
    <property type="entry name" value="alpha/beta-Hydrolases"/>
    <property type="match status" value="1"/>
</dbReference>
<dbReference type="GO" id="GO:0016787">
    <property type="term" value="F:hydrolase activity"/>
    <property type="evidence" value="ECO:0007669"/>
    <property type="project" value="UniProtKB-KW"/>
</dbReference>
<keyword evidence="1" id="KW-1133">Transmembrane helix</keyword>
<dbReference type="InterPro" id="IPR027787">
    <property type="entry name" value="Alpha/beta-hydrolase_catalytic"/>
</dbReference>
<reference evidence="3 4" key="1">
    <citation type="submission" date="2019-03" db="EMBL/GenBank/DDBJ databases">
        <title>Genomic Encyclopedia of Type Strains, Phase IV (KMG-IV): sequencing the most valuable type-strain genomes for metagenomic binning, comparative biology and taxonomic classification.</title>
        <authorList>
            <person name="Goeker M."/>
        </authorList>
    </citation>
    <scope>NUCLEOTIDE SEQUENCE [LARGE SCALE GENOMIC DNA]</scope>
    <source>
        <strain evidence="3 4">DSM 45775</strain>
    </source>
</reference>
<dbReference type="OrthoDB" id="4397445at2"/>
<dbReference type="InterPro" id="IPR029058">
    <property type="entry name" value="AB_hydrolase_fold"/>
</dbReference>
<keyword evidence="1" id="KW-0812">Transmembrane</keyword>
<feature type="domain" description="Alpha/beta-hydrolase catalytic" evidence="2">
    <location>
        <begin position="157"/>
        <end position="287"/>
    </location>
</feature>
<sequence length="361" mass="35982">MIGVFTGLLLAVSTFPPMLPRDVVTQLVESAVLAGIGWRVDRWAGAAVPAVGVVLVGAWVAVTLGWQDAQRVDMGLGPVGWALLAVAGTAIVLAARRETVPARALTSGALAVALVVSLGGVAGGTAVAAPAPATATTGSPLRVSPVHVALPLGPGSPAERADAAVGALRAQGGPARRTVVVVVPTGSGWTDPAALSTLEAATGGDVATVAVAYDDAPSWWSYLTARDDAVATTEALLGAVAATRAPGERVLLYGQSLGALAGAEAWAHRPGAADGALWVGPPADTRTAGATVLVHPSDPAAVRSTRLLVAPPDRPTGTPWVPVVSFVQTSVDLLGAVGAPAGSGHHYGAEQRAAWDHLLAG</sequence>
<feature type="transmembrane region" description="Helical" evidence="1">
    <location>
        <begin position="108"/>
        <end position="129"/>
    </location>
</feature>
<evidence type="ECO:0000313" key="4">
    <source>
        <dbReference type="Proteomes" id="UP000295705"/>
    </source>
</evidence>
<feature type="domain" description="Alpha/beta-hydrolase catalytic" evidence="2">
    <location>
        <begin position="293"/>
        <end position="359"/>
    </location>
</feature>
<gene>
    <name evidence="3" type="ORF">EV188_101977</name>
</gene>
<protein>
    <submittedName>
        <fullName evidence="3">Alpha/beta hydrolase family protein</fullName>
    </submittedName>
</protein>
<keyword evidence="4" id="KW-1185">Reference proteome</keyword>
<proteinExistence type="predicted"/>
<evidence type="ECO:0000259" key="2">
    <source>
        <dbReference type="Pfam" id="PF10081"/>
    </source>
</evidence>
<comment type="caution">
    <text evidence="3">The sequence shown here is derived from an EMBL/GenBank/DDBJ whole genome shotgun (WGS) entry which is preliminary data.</text>
</comment>
<dbReference type="Proteomes" id="UP000295705">
    <property type="component" value="Unassembled WGS sequence"/>
</dbReference>
<keyword evidence="3" id="KW-0378">Hydrolase</keyword>
<organism evidence="3 4">
    <name type="scientific">Actinomycetospora succinea</name>
    <dbReference type="NCBI Taxonomy" id="663603"/>
    <lineage>
        <taxon>Bacteria</taxon>
        <taxon>Bacillati</taxon>
        <taxon>Actinomycetota</taxon>
        <taxon>Actinomycetes</taxon>
        <taxon>Pseudonocardiales</taxon>
        <taxon>Pseudonocardiaceae</taxon>
        <taxon>Actinomycetospora</taxon>
    </lineage>
</organism>
<name>A0A4R6VYP8_9PSEU</name>
<evidence type="ECO:0000256" key="1">
    <source>
        <dbReference type="SAM" id="Phobius"/>
    </source>
</evidence>
<feature type="transmembrane region" description="Helical" evidence="1">
    <location>
        <begin position="78"/>
        <end position="96"/>
    </location>
</feature>
<dbReference type="AlphaFoldDB" id="A0A4R6VYP8"/>
<accession>A0A4R6VYP8</accession>
<dbReference type="Pfam" id="PF10081">
    <property type="entry name" value="Abhydrolase_9"/>
    <property type="match status" value="2"/>
</dbReference>
<feature type="transmembrane region" description="Helical" evidence="1">
    <location>
        <begin position="46"/>
        <end position="66"/>
    </location>
</feature>